<protein>
    <recommendedName>
        <fullName evidence="6">Aminotransferase class I/classII large domain-containing protein</fullName>
    </recommendedName>
</protein>
<comment type="caution">
    <text evidence="7">The sequence shown here is derived from an EMBL/GenBank/DDBJ whole genome shotgun (WGS) entry which is preliminary data.</text>
</comment>
<organism evidence="7">
    <name type="scientific">marine sediment metagenome</name>
    <dbReference type="NCBI Taxonomy" id="412755"/>
    <lineage>
        <taxon>unclassified sequences</taxon>
        <taxon>metagenomes</taxon>
        <taxon>ecological metagenomes</taxon>
    </lineage>
</organism>
<dbReference type="GO" id="GO:0008483">
    <property type="term" value="F:transaminase activity"/>
    <property type="evidence" value="ECO:0007669"/>
    <property type="project" value="UniProtKB-KW"/>
</dbReference>
<reference evidence="7" key="1">
    <citation type="journal article" date="2014" name="Front. Microbiol.">
        <title>High frequency of phylogenetically diverse reductive dehalogenase-homologous genes in deep subseafloor sedimentary metagenomes.</title>
        <authorList>
            <person name="Kawai M."/>
            <person name="Futagami T."/>
            <person name="Toyoda A."/>
            <person name="Takaki Y."/>
            <person name="Nishi S."/>
            <person name="Hori S."/>
            <person name="Arai W."/>
            <person name="Tsubouchi T."/>
            <person name="Morono Y."/>
            <person name="Uchiyama I."/>
            <person name="Ito T."/>
            <person name="Fujiyama A."/>
            <person name="Inagaki F."/>
            <person name="Takami H."/>
        </authorList>
    </citation>
    <scope>NUCLEOTIDE SEQUENCE</scope>
    <source>
        <strain evidence="7">Expedition CK06-06</strain>
    </source>
</reference>
<comment type="cofactor">
    <cofactor evidence="1">
        <name>pyridoxal 5'-phosphate</name>
        <dbReference type="ChEBI" id="CHEBI:597326"/>
    </cofactor>
</comment>
<evidence type="ECO:0000256" key="5">
    <source>
        <dbReference type="ARBA" id="ARBA00022898"/>
    </source>
</evidence>
<keyword evidence="5" id="KW-0663">Pyridoxal phosphate</keyword>
<dbReference type="PANTHER" id="PTHR46383:SF3">
    <property type="entry name" value="ASPARTATE AMINOTRANSFERASE-RELATED"/>
    <property type="match status" value="1"/>
</dbReference>
<comment type="similarity">
    <text evidence="2">Belongs to the class-I pyridoxal-phosphate-dependent aminotransferase family.</text>
</comment>
<keyword evidence="4" id="KW-0808">Transferase</keyword>
<dbReference type="EMBL" id="BARW01001419">
    <property type="protein sequence ID" value="GAI59728.1"/>
    <property type="molecule type" value="Genomic_DNA"/>
</dbReference>
<evidence type="ECO:0000256" key="4">
    <source>
        <dbReference type="ARBA" id="ARBA00022679"/>
    </source>
</evidence>
<feature type="domain" description="Aminotransferase class I/classII large" evidence="6">
    <location>
        <begin position="31"/>
        <end position="142"/>
    </location>
</feature>
<dbReference type="PANTHER" id="PTHR46383">
    <property type="entry name" value="ASPARTATE AMINOTRANSFERASE"/>
    <property type="match status" value="1"/>
</dbReference>
<evidence type="ECO:0000256" key="2">
    <source>
        <dbReference type="ARBA" id="ARBA00007441"/>
    </source>
</evidence>
<evidence type="ECO:0000259" key="6">
    <source>
        <dbReference type="Pfam" id="PF00155"/>
    </source>
</evidence>
<dbReference type="AlphaFoldDB" id="X1PV56"/>
<dbReference type="InterPro" id="IPR050596">
    <property type="entry name" value="AspAT/PAT-like"/>
</dbReference>
<accession>X1PV56</accession>
<evidence type="ECO:0000256" key="3">
    <source>
        <dbReference type="ARBA" id="ARBA00022576"/>
    </source>
</evidence>
<dbReference type="Gene3D" id="3.40.640.10">
    <property type="entry name" value="Type I PLP-dependent aspartate aminotransferase-like (Major domain)"/>
    <property type="match status" value="1"/>
</dbReference>
<evidence type="ECO:0000313" key="7">
    <source>
        <dbReference type="EMBL" id="GAI59728.1"/>
    </source>
</evidence>
<gene>
    <name evidence="7" type="ORF">S12H4_04552</name>
</gene>
<dbReference type="InterPro" id="IPR015424">
    <property type="entry name" value="PyrdxlP-dep_Trfase"/>
</dbReference>
<dbReference type="Gene3D" id="3.90.1150.10">
    <property type="entry name" value="Aspartate Aminotransferase, domain 1"/>
    <property type="match status" value="1"/>
</dbReference>
<evidence type="ECO:0000256" key="1">
    <source>
        <dbReference type="ARBA" id="ARBA00001933"/>
    </source>
</evidence>
<proteinExistence type="inferred from homology"/>
<keyword evidence="3" id="KW-0032">Aminotransferase</keyword>
<name>X1PV56_9ZZZZ</name>
<dbReference type="InterPro" id="IPR015421">
    <property type="entry name" value="PyrdxlP-dep_Trfase_major"/>
</dbReference>
<dbReference type="SUPFAM" id="SSF53383">
    <property type="entry name" value="PLP-dependent transferases"/>
    <property type="match status" value="1"/>
</dbReference>
<dbReference type="GO" id="GO:0030170">
    <property type="term" value="F:pyridoxal phosphate binding"/>
    <property type="evidence" value="ECO:0007669"/>
    <property type="project" value="InterPro"/>
</dbReference>
<dbReference type="GO" id="GO:0006520">
    <property type="term" value="P:amino acid metabolic process"/>
    <property type="evidence" value="ECO:0007669"/>
    <property type="project" value="InterPro"/>
</dbReference>
<dbReference type="CDD" id="cd00609">
    <property type="entry name" value="AAT_like"/>
    <property type="match status" value="1"/>
</dbReference>
<dbReference type="Pfam" id="PF00155">
    <property type="entry name" value="Aminotran_1_2"/>
    <property type="match status" value="1"/>
</dbReference>
<dbReference type="InterPro" id="IPR004839">
    <property type="entry name" value="Aminotransferase_I/II_large"/>
</dbReference>
<dbReference type="InterPro" id="IPR015422">
    <property type="entry name" value="PyrdxlP-dep_Trfase_small"/>
</dbReference>
<sequence>MKIFLNIRSVGLKKSAIRAMFDKAKQIPGSINLGIGEPDLNTPAELIEEGCKALRSGKTRYTANAGIIELRTEIAKHLNRYDLSVNPESEIIVTVGGMGALALCLLVTITPGDEVLLQDPQWLNYFSQIKFCGGIPISVPVYGLLLHSFPVSLYSSIHIVSLGFALQIQPLHLLVSCTCTLDTILCDIYIDRLYEIIFSI</sequence>